<feature type="transmembrane region" description="Helical" evidence="6">
    <location>
        <begin position="253"/>
        <end position="275"/>
    </location>
</feature>
<gene>
    <name evidence="8" type="ORF">ACFPO9_10845</name>
</gene>
<proteinExistence type="inferred from homology"/>
<evidence type="ECO:0000259" key="7">
    <source>
        <dbReference type="Pfam" id="PF00892"/>
    </source>
</evidence>
<feature type="transmembrane region" description="Helical" evidence="6">
    <location>
        <begin position="195"/>
        <end position="214"/>
    </location>
</feature>
<evidence type="ECO:0000313" key="8">
    <source>
        <dbReference type="EMBL" id="MFC5549015.1"/>
    </source>
</evidence>
<dbReference type="Pfam" id="PF00892">
    <property type="entry name" value="EamA"/>
    <property type="match status" value="2"/>
</dbReference>
<dbReference type="PANTHER" id="PTHR32322:SF2">
    <property type="entry name" value="EAMA DOMAIN-CONTAINING PROTEIN"/>
    <property type="match status" value="1"/>
</dbReference>
<keyword evidence="5 6" id="KW-0472">Membrane</keyword>
<protein>
    <submittedName>
        <fullName evidence="8">DMT family transporter</fullName>
    </submittedName>
</protein>
<organism evidence="8 9">
    <name type="scientific">Massilia aerilata</name>
    <dbReference type="NCBI Taxonomy" id="453817"/>
    <lineage>
        <taxon>Bacteria</taxon>
        <taxon>Pseudomonadati</taxon>
        <taxon>Pseudomonadota</taxon>
        <taxon>Betaproteobacteria</taxon>
        <taxon>Burkholderiales</taxon>
        <taxon>Oxalobacteraceae</taxon>
        <taxon>Telluria group</taxon>
        <taxon>Massilia</taxon>
    </lineage>
</organism>
<comment type="subcellular location">
    <subcellularLocation>
        <location evidence="1">Membrane</location>
        <topology evidence="1">Multi-pass membrane protein</topology>
    </subcellularLocation>
</comment>
<evidence type="ECO:0000256" key="1">
    <source>
        <dbReference type="ARBA" id="ARBA00004141"/>
    </source>
</evidence>
<dbReference type="SUPFAM" id="SSF103481">
    <property type="entry name" value="Multidrug resistance efflux transporter EmrE"/>
    <property type="match status" value="2"/>
</dbReference>
<feature type="transmembrane region" description="Helical" evidence="6">
    <location>
        <begin position="70"/>
        <end position="88"/>
    </location>
</feature>
<feature type="transmembrane region" description="Helical" evidence="6">
    <location>
        <begin position="7"/>
        <end position="25"/>
    </location>
</feature>
<keyword evidence="3 6" id="KW-0812">Transmembrane</keyword>
<evidence type="ECO:0000256" key="2">
    <source>
        <dbReference type="ARBA" id="ARBA00007362"/>
    </source>
</evidence>
<dbReference type="InterPro" id="IPR037185">
    <property type="entry name" value="EmrE-like"/>
</dbReference>
<feature type="transmembrane region" description="Helical" evidence="6">
    <location>
        <begin position="94"/>
        <end position="115"/>
    </location>
</feature>
<evidence type="ECO:0000313" key="9">
    <source>
        <dbReference type="Proteomes" id="UP001596086"/>
    </source>
</evidence>
<accession>A0ABW0RZM3</accession>
<feature type="domain" description="EamA" evidence="7">
    <location>
        <begin position="159"/>
        <end position="298"/>
    </location>
</feature>
<dbReference type="InterPro" id="IPR000620">
    <property type="entry name" value="EamA_dom"/>
</dbReference>
<feature type="transmembrane region" description="Helical" evidence="6">
    <location>
        <begin position="152"/>
        <end position="174"/>
    </location>
</feature>
<evidence type="ECO:0000256" key="6">
    <source>
        <dbReference type="SAM" id="Phobius"/>
    </source>
</evidence>
<keyword evidence="9" id="KW-1185">Reference proteome</keyword>
<comment type="similarity">
    <text evidence="2">Belongs to the EamA transporter family.</text>
</comment>
<dbReference type="EMBL" id="JBHSMZ010000006">
    <property type="protein sequence ID" value="MFC5549015.1"/>
    <property type="molecule type" value="Genomic_DNA"/>
</dbReference>
<name>A0ABW0RZM3_9BURK</name>
<dbReference type="RefSeq" id="WP_379770462.1">
    <property type="nucleotide sequence ID" value="NZ_JBHSMZ010000006.1"/>
</dbReference>
<evidence type="ECO:0000256" key="4">
    <source>
        <dbReference type="ARBA" id="ARBA00022989"/>
    </source>
</evidence>
<evidence type="ECO:0000256" key="3">
    <source>
        <dbReference type="ARBA" id="ARBA00022692"/>
    </source>
</evidence>
<dbReference type="PANTHER" id="PTHR32322">
    <property type="entry name" value="INNER MEMBRANE TRANSPORTER"/>
    <property type="match status" value="1"/>
</dbReference>
<comment type="caution">
    <text evidence="8">The sequence shown here is derived from an EMBL/GenBank/DDBJ whole genome shotgun (WGS) entry which is preliminary data.</text>
</comment>
<feature type="transmembrane region" description="Helical" evidence="6">
    <location>
        <begin position="226"/>
        <end position="246"/>
    </location>
</feature>
<feature type="transmembrane region" description="Helical" evidence="6">
    <location>
        <begin position="287"/>
        <end position="304"/>
    </location>
</feature>
<feature type="domain" description="EamA" evidence="7">
    <location>
        <begin position="8"/>
        <end position="141"/>
    </location>
</feature>
<sequence length="316" mass="33750">MLTRNHWLGIGASILAGAFWGLVFLTPELTRGFSPLQLSAGRYLAYGLVAAALLAPSWRRVRPMLGWRDWRTLGWLSFAGNIIYYVFLANAVQLGGVAMTSLIIGLLPVTVTLAGRRDADAAPMLRLLPSLALGVAGLACISWQSLANPQHGSMAGSLLGLLCAVGALLSWTLYAVGNSRALTRLHGVSAHDWSLLVGVVTGAQALLLAVPAFILNPGEHAAQAWWYFGGVVTTVAILCSVVGNALWNHASRLLPLTMTGQMIVFETLFALLYGFIWEGRLPTGLEWLAMALLIAGVLSCASAHRERSPETVVLPT</sequence>
<dbReference type="Proteomes" id="UP001596086">
    <property type="component" value="Unassembled WGS sequence"/>
</dbReference>
<reference evidence="9" key="1">
    <citation type="journal article" date="2019" name="Int. J. Syst. Evol. Microbiol.">
        <title>The Global Catalogue of Microorganisms (GCM) 10K type strain sequencing project: providing services to taxonomists for standard genome sequencing and annotation.</title>
        <authorList>
            <consortium name="The Broad Institute Genomics Platform"/>
            <consortium name="The Broad Institute Genome Sequencing Center for Infectious Disease"/>
            <person name="Wu L."/>
            <person name="Ma J."/>
        </authorList>
    </citation>
    <scope>NUCLEOTIDE SEQUENCE [LARGE SCALE GENOMIC DNA]</scope>
    <source>
        <strain evidence="9">CGMCC 4.5798</strain>
    </source>
</reference>
<feature type="transmembrane region" description="Helical" evidence="6">
    <location>
        <begin position="127"/>
        <end position="146"/>
    </location>
</feature>
<dbReference type="InterPro" id="IPR050638">
    <property type="entry name" value="AA-Vitamin_Transporters"/>
</dbReference>
<evidence type="ECO:0000256" key="5">
    <source>
        <dbReference type="ARBA" id="ARBA00023136"/>
    </source>
</evidence>
<keyword evidence="4 6" id="KW-1133">Transmembrane helix</keyword>
<feature type="transmembrane region" description="Helical" evidence="6">
    <location>
        <begin position="40"/>
        <end position="58"/>
    </location>
</feature>